<keyword evidence="3" id="KW-0206">Cytoskeleton</keyword>
<dbReference type="EMBL" id="CAUYUE010000013">
    <property type="protein sequence ID" value="CAK0785910.1"/>
    <property type="molecule type" value="Genomic_DNA"/>
</dbReference>
<evidence type="ECO:0000256" key="1">
    <source>
        <dbReference type="ARBA" id="ARBA00004114"/>
    </source>
</evidence>
<evidence type="ECO:0000313" key="8">
    <source>
        <dbReference type="Proteomes" id="UP001314263"/>
    </source>
</evidence>
<dbReference type="Gene3D" id="1.10.287.1490">
    <property type="match status" value="1"/>
</dbReference>
<feature type="coiled-coil region" evidence="5">
    <location>
        <begin position="476"/>
        <end position="517"/>
    </location>
</feature>
<evidence type="ECO:0000256" key="3">
    <source>
        <dbReference type="ARBA" id="ARBA00023212"/>
    </source>
</evidence>
<dbReference type="AlphaFoldDB" id="A0AAV1II68"/>
<comment type="caution">
    <text evidence="7">The sequence shown here is derived from an EMBL/GenBank/DDBJ whole genome shotgun (WGS) entry which is preliminary data.</text>
</comment>
<keyword evidence="5" id="KW-0175">Coiled coil</keyword>
<keyword evidence="2" id="KW-0963">Cytoplasm</keyword>
<feature type="compositionally biased region" description="Polar residues" evidence="6">
    <location>
        <begin position="1260"/>
        <end position="1278"/>
    </location>
</feature>
<dbReference type="PANTHER" id="PTHR20544:SF0">
    <property type="entry name" value="NUCLEOPROTEIN TPR_MLP1 DOMAIN-CONTAINING PROTEIN"/>
    <property type="match status" value="1"/>
</dbReference>
<feature type="coiled-coil region" evidence="5">
    <location>
        <begin position="994"/>
        <end position="1028"/>
    </location>
</feature>
<feature type="region of interest" description="Disordered" evidence="6">
    <location>
        <begin position="281"/>
        <end position="301"/>
    </location>
</feature>
<dbReference type="PANTHER" id="PTHR20544">
    <property type="entry name" value="CENTROSOMAL PROTEIN CEP135"/>
    <property type="match status" value="1"/>
</dbReference>
<evidence type="ECO:0000256" key="6">
    <source>
        <dbReference type="SAM" id="MobiDB-lite"/>
    </source>
</evidence>
<evidence type="ECO:0000256" key="5">
    <source>
        <dbReference type="SAM" id="Coils"/>
    </source>
</evidence>
<comment type="subcellular location">
    <subcellularLocation>
        <location evidence="1">Cytoplasm</location>
        <location evidence="1">Cytoskeleton</location>
        <location evidence="1">Microtubule organizing center</location>
        <location evidence="1">Centrosome</location>
        <location evidence="1">Centriole</location>
    </subcellularLocation>
</comment>
<feature type="compositionally biased region" description="Low complexity" evidence="6">
    <location>
        <begin position="332"/>
        <end position="342"/>
    </location>
</feature>
<feature type="region of interest" description="Disordered" evidence="6">
    <location>
        <begin position="320"/>
        <end position="362"/>
    </location>
</feature>
<feature type="coiled-coil region" evidence="5">
    <location>
        <begin position="547"/>
        <end position="574"/>
    </location>
</feature>
<feature type="compositionally biased region" description="Polar residues" evidence="6">
    <location>
        <begin position="1188"/>
        <end position="1204"/>
    </location>
</feature>
<dbReference type="GO" id="GO:0005814">
    <property type="term" value="C:centriole"/>
    <property type="evidence" value="ECO:0007669"/>
    <property type="project" value="UniProtKB-SubCell"/>
</dbReference>
<feature type="region of interest" description="Disordered" evidence="6">
    <location>
        <begin position="1259"/>
        <end position="1278"/>
    </location>
</feature>
<gene>
    <name evidence="7" type="ORF">CVIRNUC_009123</name>
</gene>
<feature type="coiled-coil region" evidence="5">
    <location>
        <begin position="1132"/>
        <end position="1168"/>
    </location>
</feature>
<accession>A0AAV1II68</accession>
<evidence type="ECO:0000256" key="2">
    <source>
        <dbReference type="ARBA" id="ARBA00022490"/>
    </source>
</evidence>
<feature type="coiled-coil region" evidence="5">
    <location>
        <begin position="869"/>
        <end position="945"/>
    </location>
</feature>
<organism evidence="7 8">
    <name type="scientific">Coccomyxa viridis</name>
    <dbReference type="NCBI Taxonomy" id="1274662"/>
    <lineage>
        <taxon>Eukaryota</taxon>
        <taxon>Viridiplantae</taxon>
        <taxon>Chlorophyta</taxon>
        <taxon>core chlorophytes</taxon>
        <taxon>Trebouxiophyceae</taxon>
        <taxon>Trebouxiophyceae incertae sedis</taxon>
        <taxon>Coccomyxaceae</taxon>
        <taxon>Coccomyxa</taxon>
    </lineage>
</organism>
<keyword evidence="8" id="KW-1185">Reference proteome</keyword>
<comment type="similarity">
    <text evidence="4">Belongs to the CEP135/TSGA10 family.</text>
</comment>
<evidence type="ECO:0000256" key="4">
    <source>
        <dbReference type="ARBA" id="ARBA00038123"/>
    </source>
</evidence>
<feature type="region of interest" description="Disordered" evidence="6">
    <location>
        <begin position="1185"/>
        <end position="1244"/>
    </location>
</feature>
<feature type="coiled-coil region" evidence="5">
    <location>
        <begin position="691"/>
        <end position="756"/>
    </location>
</feature>
<feature type="coiled-coil region" evidence="5">
    <location>
        <begin position="90"/>
        <end position="152"/>
    </location>
</feature>
<proteinExistence type="inferred from homology"/>
<sequence length="1278" mass="139783">MAEPATGALKRKLDALGYTNAGDACDTLLVRQMVDDLIHTTDCYLALKQQASAGMQHVNHLADKVDVLTKDAERLAGENNELHLRLIQQAEKAESSMREHVKKRKNMEDSVAELTFCKTTLSTKSATLEKENAALQAKLQEVLKDLEACHQAVSDGEDMPERPLYLDAPEPLLQSITEAQQQPRGSFSADNVDVQQPLQECIAALEADAKEREAELHSAKQDLESLQVAMEMREAEIVRLGEEATRRGANADAMALQHRCEAQESLILQLTEQVDSLKNAVKESDAEAKRREDVSSHLAESDRTRMELEFKLKDALRENATASREVKSMRASLKSLQLSKLRQPSRGRRQQDEPGISESTSRALQLAEQRLAEAAAELQRRAGALRDVTSKRDAALAEVTALKVQLQETKPLGVRKEDDRKVHGTDIEQLKDQVRFLTDEQAVLVEDRARAAAEAATREKQLADRQEECVKMGTELAAAERHVQELECALRHMTAEKDKALERKKVMEAEGAQLRQALTSRAAEGSPTEAERCRQAEQLLAQQLGVCSRTAEELAQAQQQLGAAAEQASATQAQCTRLQGDLDAARAAQERDAGRAHALQHELQQACQLAEERSRELTQLQEVSVQADAALQQCLAQLQALQGDLAVKEDALDKGAQTHQLLQAETDRLRKAYERERDAACMLQQDKTAVVLKLKAKEQELKDALQQQQVTEQAAACVDEQAQTARRHQQEHAEENAALKHEIQAAAEDLEALVRENQMIGHQLIALTAERDRWQSDTQASAERAQRAETLARSAESEVLRLRGEHEALLAEHRYLESNHATLERATASCQGELAARCNDLAVLRDAHAAAEAQVTQHSYDAQAWEGQVAGLSRQLGKVTAEKEDVERERQTLLDSLRASEQARFQQEQQCQQLQQQAAALSGKVHALTGRCEGAESDAQALQRRLGLEAERVADLELLLNRLRASQYHLQGSTQRGLGQTEGAPQSFNHEAVLARTSKKAASLEASLASAEAQIGALQGRVRELTVQNASLGASLSAARAERNALNAAVRASTSAVNEKACGQPSWHEIDSGALAAARADAAQYQEENTRLLDLLSRVGEERAALERANRTLRGGSAAAGESQRASADGDAEAARLALELAQEKSQRLKAENDFEELLENLERQAGRPDSPVYHRTDADMGMASLRGMSQGNDTPHSIQSSRSGADRVLPSPLSSGTGSEGLLALSSSTDSRHRSTAMRPSGALAGYVQHLRSPIGYTGRSNSYDGSSQAASSVLLS</sequence>
<dbReference type="SUPFAM" id="SSF57997">
    <property type="entry name" value="Tropomyosin"/>
    <property type="match status" value="1"/>
</dbReference>
<evidence type="ECO:0000313" key="7">
    <source>
        <dbReference type="EMBL" id="CAK0785910.1"/>
    </source>
</evidence>
<dbReference type="Proteomes" id="UP001314263">
    <property type="component" value="Unassembled WGS sequence"/>
</dbReference>
<name>A0AAV1II68_9CHLO</name>
<dbReference type="InterPro" id="IPR051877">
    <property type="entry name" value="Centriole_BasalBody_StrucProt"/>
</dbReference>
<reference evidence="7 8" key="1">
    <citation type="submission" date="2023-10" db="EMBL/GenBank/DDBJ databases">
        <authorList>
            <person name="Maclean D."/>
            <person name="Macfadyen A."/>
        </authorList>
    </citation>
    <scope>NUCLEOTIDE SEQUENCE [LARGE SCALE GENOMIC DNA]</scope>
</reference>
<feature type="coiled-coil region" evidence="5">
    <location>
        <begin position="785"/>
        <end position="812"/>
    </location>
</feature>
<protein>
    <submittedName>
        <fullName evidence="7">Uncharacterized protein</fullName>
    </submittedName>
</protein>